<protein>
    <submittedName>
        <fullName evidence="10">S-adenosyl-l-methionine-dependent methyltransferase</fullName>
    </submittedName>
</protein>
<dbReference type="EMBL" id="JAAABM010000011">
    <property type="protein sequence ID" value="KAF7674072.1"/>
    <property type="molecule type" value="Genomic_DNA"/>
</dbReference>
<dbReference type="Gene3D" id="1.20.144.10">
    <property type="entry name" value="Phosphatidic acid phosphatase type 2/haloperoxidase"/>
    <property type="match status" value="1"/>
</dbReference>
<dbReference type="SMART" id="SM00014">
    <property type="entry name" value="acidPPc"/>
    <property type="match status" value="1"/>
</dbReference>
<name>A0A8H7B788_9PLEO</name>
<proteinExistence type="inferred from homology"/>
<dbReference type="Gene3D" id="3.40.50.150">
    <property type="entry name" value="Vaccinia Virus protein VP39"/>
    <property type="match status" value="1"/>
</dbReference>
<organism evidence="10 11">
    <name type="scientific">Alternaria burnsii</name>
    <dbReference type="NCBI Taxonomy" id="1187904"/>
    <lineage>
        <taxon>Eukaryota</taxon>
        <taxon>Fungi</taxon>
        <taxon>Dikarya</taxon>
        <taxon>Ascomycota</taxon>
        <taxon>Pezizomycotina</taxon>
        <taxon>Dothideomycetes</taxon>
        <taxon>Pleosporomycetidae</taxon>
        <taxon>Pleosporales</taxon>
        <taxon>Pleosporineae</taxon>
        <taxon>Pleosporaceae</taxon>
        <taxon>Alternaria</taxon>
        <taxon>Alternaria sect. Alternaria</taxon>
    </lineage>
</organism>
<dbReference type="SUPFAM" id="SSF48317">
    <property type="entry name" value="Acid phosphatase/Vanadium-dependent haloperoxidase"/>
    <property type="match status" value="1"/>
</dbReference>
<dbReference type="Pfam" id="PF00106">
    <property type="entry name" value="adh_short"/>
    <property type="match status" value="1"/>
</dbReference>
<feature type="transmembrane region" description="Helical" evidence="8">
    <location>
        <begin position="941"/>
        <end position="959"/>
    </location>
</feature>
<dbReference type="SUPFAM" id="SSF51735">
    <property type="entry name" value="NAD(P)-binding Rossmann-fold domains"/>
    <property type="match status" value="1"/>
</dbReference>
<feature type="transmembrane region" description="Helical" evidence="8">
    <location>
        <begin position="457"/>
        <end position="480"/>
    </location>
</feature>
<evidence type="ECO:0000256" key="4">
    <source>
        <dbReference type="ARBA" id="ARBA00022857"/>
    </source>
</evidence>
<dbReference type="GO" id="GO:0008195">
    <property type="term" value="F:phosphatidate phosphatase activity"/>
    <property type="evidence" value="ECO:0007669"/>
    <property type="project" value="TreeGrafter"/>
</dbReference>
<feature type="transmembrane region" description="Helical" evidence="8">
    <location>
        <begin position="792"/>
        <end position="811"/>
    </location>
</feature>
<dbReference type="InterPro" id="IPR036938">
    <property type="entry name" value="PAP2/HPO_sf"/>
</dbReference>
<keyword evidence="10" id="KW-0808">Transferase</keyword>
<dbReference type="GO" id="GO:0032259">
    <property type="term" value="P:methylation"/>
    <property type="evidence" value="ECO:0007669"/>
    <property type="project" value="UniProtKB-KW"/>
</dbReference>
<dbReference type="SUPFAM" id="SSF53335">
    <property type="entry name" value="S-adenosyl-L-methionine-dependent methyltransferases"/>
    <property type="match status" value="1"/>
</dbReference>
<reference evidence="10" key="2">
    <citation type="submission" date="2020-08" db="EMBL/GenBank/DDBJ databases">
        <title>Draft Genome Sequence of Cumin Blight Pathogen Alternaria burnsii.</title>
        <authorList>
            <person name="Feng Z."/>
        </authorList>
    </citation>
    <scope>NUCLEOTIDE SEQUENCE</scope>
    <source>
        <strain evidence="10">CBS107.38</strain>
    </source>
</reference>
<feature type="transmembrane region" description="Helical" evidence="8">
    <location>
        <begin position="870"/>
        <end position="887"/>
    </location>
</feature>
<keyword evidence="5 8" id="KW-1133">Transmembrane helix</keyword>
<dbReference type="Pfam" id="PF01569">
    <property type="entry name" value="PAP2"/>
    <property type="match status" value="1"/>
</dbReference>
<dbReference type="GO" id="GO:0016020">
    <property type="term" value="C:membrane"/>
    <property type="evidence" value="ECO:0007669"/>
    <property type="project" value="UniProtKB-SubCell"/>
</dbReference>
<evidence type="ECO:0000313" key="11">
    <source>
        <dbReference type="Proteomes" id="UP000596902"/>
    </source>
</evidence>
<comment type="caution">
    <text evidence="10">The sequence shown here is derived from an EMBL/GenBank/DDBJ whole genome shotgun (WGS) entry which is preliminary data.</text>
</comment>
<reference evidence="10" key="1">
    <citation type="submission" date="2020-01" db="EMBL/GenBank/DDBJ databases">
        <authorList>
            <person name="Feng Z.H.Z."/>
        </authorList>
    </citation>
    <scope>NUCLEOTIDE SEQUENCE</scope>
    <source>
        <strain evidence="10">CBS107.38</strain>
    </source>
</reference>
<dbReference type="CDD" id="cd02440">
    <property type="entry name" value="AdoMet_MTases"/>
    <property type="match status" value="1"/>
</dbReference>
<dbReference type="InterPro" id="IPR029063">
    <property type="entry name" value="SAM-dependent_MTases_sf"/>
</dbReference>
<feature type="compositionally biased region" description="Acidic residues" evidence="7">
    <location>
        <begin position="1053"/>
        <end position="1065"/>
    </location>
</feature>
<evidence type="ECO:0000256" key="6">
    <source>
        <dbReference type="ARBA" id="ARBA00023136"/>
    </source>
</evidence>
<evidence type="ECO:0000256" key="1">
    <source>
        <dbReference type="ARBA" id="ARBA00004141"/>
    </source>
</evidence>
<comment type="subcellular location">
    <subcellularLocation>
        <location evidence="1">Membrane</location>
        <topology evidence="1">Multi-pass membrane protein</topology>
    </subcellularLocation>
</comment>
<keyword evidence="3 8" id="KW-0812">Transmembrane</keyword>
<dbReference type="PROSITE" id="PS00061">
    <property type="entry name" value="ADH_SHORT"/>
    <property type="match status" value="1"/>
</dbReference>
<feature type="compositionally biased region" description="Polar residues" evidence="7">
    <location>
        <begin position="200"/>
        <end position="215"/>
    </location>
</feature>
<dbReference type="GO" id="GO:0046839">
    <property type="term" value="P:phospholipid dephosphorylation"/>
    <property type="evidence" value="ECO:0007669"/>
    <property type="project" value="TreeGrafter"/>
</dbReference>
<dbReference type="InterPro" id="IPR002347">
    <property type="entry name" value="SDR_fam"/>
</dbReference>
<accession>A0A8H7B788</accession>
<evidence type="ECO:0000256" key="7">
    <source>
        <dbReference type="SAM" id="MobiDB-lite"/>
    </source>
</evidence>
<feature type="region of interest" description="Disordered" evidence="7">
    <location>
        <begin position="193"/>
        <end position="215"/>
    </location>
</feature>
<feature type="transmembrane region" description="Helical" evidence="8">
    <location>
        <begin position="997"/>
        <end position="1012"/>
    </location>
</feature>
<keyword evidence="10" id="KW-0489">Methyltransferase</keyword>
<dbReference type="PANTHER" id="PTHR10165:SF35">
    <property type="entry name" value="RE23632P"/>
    <property type="match status" value="1"/>
</dbReference>
<dbReference type="GO" id="GO:0006644">
    <property type="term" value="P:phospholipid metabolic process"/>
    <property type="evidence" value="ECO:0007669"/>
    <property type="project" value="InterPro"/>
</dbReference>
<evidence type="ECO:0000256" key="8">
    <source>
        <dbReference type="SAM" id="Phobius"/>
    </source>
</evidence>
<dbReference type="PANTHER" id="PTHR10165">
    <property type="entry name" value="LIPID PHOSPHATE PHOSPHATASE"/>
    <property type="match status" value="1"/>
</dbReference>
<dbReference type="Gene3D" id="3.40.50.720">
    <property type="entry name" value="NAD(P)-binding Rossmann-like Domain"/>
    <property type="match status" value="1"/>
</dbReference>
<feature type="domain" description="Phosphatidic acid phosphatase type 2/haloperoxidase" evidence="9">
    <location>
        <begin position="868"/>
        <end position="1012"/>
    </location>
</feature>
<evidence type="ECO:0000256" key="3">
    <source>
        <dbReference type="ARBA" id="ARBA00022692"/>
    </source>
</evidence>
<evidence type="ECO:0000313" key="10">
    <source>
        <dbReference type="EMBL" id="KAF7674072.1"/>
    </source>
</evidence>
<feature type="transmembrane region" description="Helical" evidence="8">
    <location>
        <begin position="966"/>
        <end position="985"/>
    </location>
</feature>
<dbReference type="Proteomes" id="UP000596902">
    <property type="component" value="Unassembled WGS sequence"/>
</dbReference>
<keyword evidence="11" id="KW-1185">Reference proteome</keyword>
<sequence length="1075" mass="117897">MDEGQPPPEDVVAPHTGAPLKRPRADSESTASIESNHSARTLASDDLEYFHENGRTYGNETYYLPCVYKPHNDFIEQDRLSLQHEVFVRALHGKLTTAKLLPTTRRILDLGTGPGHWAVAMARQYPQAEVVGIDMTEWDIDTTEATLGDASVTWELDDLDVWGKEMDVDELINQLSTLDLATELAHRNPVESLRKPKSTVDLNQRGGSSTPEESLTIDLSTLTPQPEPGWHFSDSFELIHLRNMKGSFTHWEEVYAEIYKSLSPGGCIELADWDLGQVPLGPGEITAANIPMPTLRKLYVAFMEASFKSGRPLGLFYMHHTYLEEAGFEDIRTTHVNVPVGRWPQDEAQKSLGKMMFVLGMEMFEPVCLRLLTTWGSKGRVWTAEEVRADIAVAQQEVKEYVERSERGEVEGWCASFKWVTARKSWHAEKNDAAGELSHCFSLFHNPNMSVNLSANMLFGVNGIVAVITGGGSGIGLMMTKALAANGARRIYIVGRRKDVLRSAAESINPEIVIPLPGDVTCRESLLGIAKQVEAETGCINLLICNAGIMGPKPLKAAPGAPLPSLSEYRAHALETPMEEFTNVYAVNTTAIYYTTLAFLSLLDAGNNKNNMGADVGSQVITTSSIGGFSRLSGASFAYNSSKAAVTHMTKMLATSFVPYGIRCNVLAPGIFPSELAIGIIGALDPGKTGEMDKNIVPAGRAGREEDIAGAMLFRFPYLSNGSPTSALSPACCGVEATPPHQLAKPRLRCARADHATMPAQTHRLNSNELLNKPGFLGAAARFWQRSYASDYVGIAILTCGYILAQIQFLAEPFHRMFFLDNLAIGYPHAEVERVPVSWLFIYAGAVPLGALIAWALILRPGTHKAHVTILGWFISMILTMFITDVIKNAVGRPRPDLIARCKPAPGTPAHQLVTFEVCTETNHHVLHDGWRSFPSGHSSFSFSGLGYLALFIAGQCHVYRPRADLARVLLALAPLLGAALIAISRCEDYRHDVYDVSVGSVLGMAVAHYTYRRYYPALRNRQCATPFPNPADDKGWGKIKGDEESLRAASEFELDDLDEEDGVEGEGRPLNGRR</sequence>
<keyword evidence="4" id="KW-0521">NADP</keyword>
<dbReference type="CDD" id="cd05233">
    <property type="entry name" value="SDR_c"/>
    <property type="match status" value="1"/>
</dbReference>
<dbReference type="Pfam" id="PF13489">
    <property type="entry name" value="Methyltransf_23"/>
    <property type="match status" value="1"/>
</dbReference>
<evidence type="ECO:0000256" key="2">
    <source>
        <dbReference type="ARBA" id="ARBA00008816"/>
    </source>
</evidence>
<feature type="region of interest" description="Disordered" evidence="7">
    <location>
        <begin position="1"/>
        <end position="36"/>
    </location>
</feature>
<dbReference type="AlphaFoldDB" id="A0A8H7B788"/>
<gene>
    <name evidence="10" type="ORF">GT037_007838</name>
</gene>
<dbReference type="InterPro" id="IPR000326">
    <property type="entry name" value="PAP2/HPO"/>
</dbReference>
<dbReference type="GO" id="GO:0008168">
    <property type="term" value="F:methyltransferase activity"/>
    <property type="evidence" value="ECO:0007669"/>
    <property type="project" value="UniProtKB-KW"/>
</dbReference>
<dbReference type="CDD" id="cd03390">
    <property type="entry name" value="PAP2_containing_1_like"/>
    <property type="match status" value="1"/>
</dbReference>
<dbReference type="InterPro" id="IPR043216">
    <property type="entry name" value="PAP-like"/>
</dbReference>
<dbReference type="RefSeq" id="XP_038784386.1">
    <property type="nucleotide sequence ID" value="XM_038932885.1"/>
</dbReference>
<evidence type="ECO:0000256" key="5">
    <source>
        <dbReference type="ARBA" id="ARBA00022989"/>
    </source>
</evidence>
<dbReference type="FunFam" id="1.20.144.10:FF:000017">
    <property type="entry name" value="Diacylglycerol pyrophosphate phosphatase 1"/>
    <property type="match status" value="1"/>
</dbReference>
<dbReference type="GeneID" id="62206063"/>
<keyword evidence="6 8" id="KW-0472">Membrane</keyword>
<feature type="transmembrane region" description="Helical" evidence="8">
    <location>
        <begin position="837"/>
        <end position="858"/>
    </location>
</feature>
<dbReference type="InterPro" id="IPR020904">
    <property type="entry name" value="Sc_DH/Rdtase_CS"/>
</dbReference>
<dbReference type="InterPro" id="IPR036291">
    <property type="entry name" value="NAD(P)-bd_dom_sf"/>
</dbReference>
<dbReference type="PRINTS" id="PR00081">
    <property type="entry name" value="GDHRDH"/>
</dbReference>
<feature type="region of interest" description="Disordered" evidence="7">
    <location>
        <begin position="1051"/>
        <end position="1075"/>
    </location>
</feature>
<comment type="similarity">
    <text evidence="2">Belongs to the PA-phosphatase related phosphoesterase family.</text>
</comment>
<evidence type="ECO:0000259" key="9">
    <source>
        <dbReference type="SMART" id="SM00014"/>
    </source>
</evidence>